<name>A0A453RK75_AEGTS</name>
<protein>
    <submittedName>
        <fullName evidence="1">Uncharacterized protein</fullName>
    </submittedName>
</protein>
<dbReference type="AlphaFoldDB" id="A0A453RK75"/>
<dbReference type="Proteomes" id="UP000015105">
    <property type="component" value="Chromosome 7D"/>
</dbReference>
<reference evidence="2" key="2">
    <citation type="journal article" date="2017" name="Nat. Plants">
        <title>The Aegilops tauschii genome reveals multiple impacts of transposons.</title>
        <authorList>
            <person name="Zhao G."/>
            <person name="Zou C."/>
            <person name="Li K."/>
            <person name="Wang K."/>
            <person name="Li T."/>
            <person name="Gao L."/>
            <person name="Zhang X."/>
            <person name="Wang H."/>
            <person name="Yang Z."/>
            <person name="Liu X."/>
            <person name="Jiang W."/>
            <person name="Mao L."/>
            <person name="Kong X."/>
            <person name="Jiao Y."/>
            <person name="Jia J."/>
        </authorList>
    </citation>
    <scope>NUCLEOTIDE SEQUENCE [LARGE SCALE GENOMIC DNA]</scope>
    <source>
        <strain evidence="2">cv. AL8/78</strain>
    </source>
</reference>
<evidence type="ECO:0000313" key="1">
    <source>
        <dbReference type="EnsemblPlants" id="AET7Gv20607900.29"/>
    </source>
</evidence>
<evidence type="ECO:0000313" key="2">
    <source>
        <dbReference type="Proteomes" id="UP000015105"/>
    </source>
</evidence>
<reference evidence="1" key="4">
    <citation type="submission" date="2019-03" db="UniProtKB">
        <authorList>
            <consortium name="EnsemblPlants"/>
        </authorList>
    </citation>
    <scope>IDENTIFICATION</scope>
</reference>
<dbReference type="Gramene" id="AET7Gv20607900.29">
    <property type="protein sequence ID" value="AET7Gv20607900.29"/>
    <property type="gene ID" value="AET7Gv20607900"/>
</dbReference>
<accession>A0A453RK75</accession>
<keyword evidence="2" id="KW-1185">Reference proteome</keyword>
<dbReference type="EnsemblPlants" id="AET7Gv20607900.29">
    <property type="protein sequence ID" value="AET7Gv20607900.29"/>
    <property type="gene ID" value="AET7Gv20607900"/>
</dbReference>
<sequence length="32" mass="3665">NRFPVSAFLIVYVTLSVFRSYSLWGAVENIIC</sequence>
<reference evidence="1" key="5">
    <citation type="journal article" date="2021" name="G3 (Bethesda)">
        <title>Aegilops tauschii genome assembly Aet v5.0 features greater sequence contiguity and improved annotation.</title>
        <authorList>
            <person name="Wang L."/>
            <person name="Zhu T."/>
            <person name="Rodriguez J.C."/>
            <person name="Deal K.R."/>
            <person name="Dubcovsky J."/>
            <person name="McGuire P.E."/>
            <person name="Lux T."/>
            <person name="Spannagl M."/>
            <person name="Mayer K.F.X."/>
            <person name="Baldrich P."/>
            <person name="Meyers B.C."/>
            <person name="Huo N."/>
            <person name="Gu Y.Q."/>
            <person name="Zhou H."/>
            <person name="Devos K.M."/>
            <person name="Bennetzen J.L."/>
            <person name="Unver T."/>
            <person name="Budak H."/>
            <person name="Gulick P.J."/>
            <person name="Galiba G."/>
            <person name="Kalapos B."/>
            <person name="Nelson D.R."/>
            <person name="Li P."/>
            <person name="You F.M."/>
            <person name="Luo M.C."/>
            <person name="Dvorak J."/>
        </authorList>
    </citation>
    <scope>NUCLEOTIDE SEQUENCE [LARGE SCALE GENOMIC DNA]</scope>
    <source>
        <strain evidence="1">cv. AL8/78</strain>
    </source>
</reference>
<reference evidence="1" key="3">
    <citation type="journal article" date="2017" name="Nature">
        <title>Genome sequence of the progenitor of the wheat D genome Aegilops tauschii.</title>
        <authorList>
            <person name="Luo M.C."/>
            <person name="Gu Y.Q."/>
            <person name="Puiu D."/>
            <person name="Wang H."/>
            <person name="Twardziok S.O."/>
            <person name="Deal K.R."/>
            <person name="Huo N."/>
            <person name="Zhu T."/>
            <person name="Wang L."/>
            <person name="Wang Y."/>
            <person name="McGuire P.E."/>
            <person name="Liu S."/>
            <person name="Long H."/>
            <person name="Ramasamy R.K."/>
            <person name="Rodriguez J.C."/>
            <person name="Van S.L."/>
            <person name="Yuan L."/>
            <person name="Wang Z."/>
            <person name="Xia Z."/>
            <person name="Xiao L."/>
            <person name="Anderson O.D."/>
            <person name="Ouyang S."/>
            <person name="Liang Y."/>
            <person name="Zimin A.V."/>
            <person name="Pertea G."/>
            <person name="Qi P."/>
            <person name="Bennetzen J.L."/>
            <person name="Dai X."/>
            <person name="Dawson M.W."/>
            <person name="Muller H.G."/>
            <person name="Kugler K."/>
            <person name="Rivarola-Duarte L."/>
            <person name="Spannagl M."/>
            <person name="Mayer K.F.X."/>
            <person name="Lu F.H."/>
            <person name="Bevan M.W."/>
            <person name="Leroy P."/>
            <person name="Li P."/>
            <person name="You F.M."/>
            <person name="Sun Q."/>
            <person name="Liu Z."/>
            <person name="Lyons E."/>
            <person name="Wicker T."/>
            <person name="Salzberg S.L."/>
            <person name="Devos K.M."/>
            <person name="Dvorak J."/>
        </authorList>
    </citation>
    <scope>NUCLEOTIDE SEQUENCE [LARGE SCALE GENOMIC DNA]</scope>
    <source>
        <strain evidence="1">cv. AL8/78</strain>
    </source>
</reference>
<organism evidence="1 2">
    <name type="scientific">Aegilops tauschii subsp. strangulata</name>
    <name type="common">Goatgrass</name>
    <dbReference type="NCBI Taxonomy" id="200361"/>
    <lineage>
        <taxon>Eukaryota</taxon>
        <taxon>Viridiplantae</taxon>
        <taxon>Streptophyta</taxon>
        <taxon>Embryophyta</taxon>
        <taxon>Tracheophyta</taxon>
        <taxon>Spermatophyta</taxon>
        <taxon>Magnoliopsida</taxon>
        <taxon>Liliopsida</taxon>
        <taxon>Poales</taxon>
        <taxon>Poaceae</taxon>
        <taxon>BOP clade</taxon>
        <taxon>Pooideae</taxon>
        <taxon>Triticodae</taxon>
        <taxon>Triticeae</taxon>
        <taxon>Triticinae</taxon>
        <taxon>Aegilops</taxon>
    </lineage>
</organism>
<reference evidence="2" key="1">
    <citation type="journal article" date="2014" name="Science">
        <title>Ancient hybridizations among the ancestral genomes of bread wheat.</title>
        <authorList>
            <consortium name="International Wheat Genome Sequencing Consortium,"/>
            <person name="Marcussen T."/>
            <person name="Sandve S.R."/>
            <person name="Heier L."/>
            <person name="Spannagl M."/>
            <person name="Pfeifer M."/>
            <person name="Jakobsen K.S."/>
            <person name="Wulff B.B."/>
            <person name="Steuernagel B."/>
            <person name="Mayer K.F."/>
            <person name="Olsen O.A."/>
        </authorList>
    </citation>
    <scope>NUCLEOTIDE SEQUENCE [LARGE SCALE GENOMIC DNA]</scope>
    <source>
        <strain evidence="2">cv. AL8/78</strain>
    </source>
</reference>
<proteinExistence type="predicted"/>